<comment type="function">
    <text evidence="1">Substrate recognition and binding subunit of the essential mitochondrial processing protease (MPP), which cleaves the mitochondrial sequence off newly imported precursors proteins.</text>
</comment>
<dbReference type="FunFam" id="3.30.830.10:FF:000008">
    <property type="entry name" value="Mitochondrial-processing peptidase subunit beta"/>
    <property type="match status" value="1"/>
</dbReference>
<evidence type="ECO:0000256" key="5">
    <source>
        <dbReference type="ARBA" id="ARBA00022946"/>
    </source>
</evidence>
<dbReference type="InterPro" id="IPR001431">
    <property type="entry name" value="Pept_M16_Zn_BS"/>
</dbReference>
<dbReference type="InterPro" id="IPR011249">
    <property type="entry name" value="Metalloenz_LuxS/M16"/>
</dbReference>
<evidence type="ECO:0000259" key="9">
    <source>
        <dbReference type="Pfam" id="PF00675"/>
    </source>
</evidence>
<organism evidence="11 12">
    <name type="scientific">Zostera marina</name>
    <name type="common">Eelgrass</name>
    <dbReference type="NCBI Taxonomy" id="29655"/>
    <lineage>
        <taxon>Eukaryota</taxon>
        <taxon>Viridiplantae</taxon>
        <taxon>Streptophyta</taxon>
        <taxon>Embryophyta</taxon>
        <taxon>Tracheophyta</taxon>
        <taxon>Spermatophyta</taxon>
        <taxon>Magnoliopsida</taxon>
        <taxon>Liliopsida</taxon>
        <taxon>Zosteraceae</taxon>
        <taxon>Zostera</taxon>
    </lineage>
</organism>
<dbReference type="Pfam" id="PF05193">
    <property type="entry name" value="Peptidase_M16_C"/>
    <property type="match status" value="1"/>
</dbReference>
<dbReference type="AlphaFoldDB" id="A0A0K9Q3E4"/>
<evidence type="ECO:0000256" key="1">
    <source>
        <dbReference type="ARBA" id="ARBA00002123"/>
    </source>
</evidence>
<comment type="caution">
    <text evidence="11">The sequence shown here is derived from an EMBL/GenBank/DDBJ whole genome shotgun (WGS) entry which is preliminary data.</text>
</comment>
<dbReference type="OMA" id="FRCHAET"/>
<dbReference type="InterPro" id="IPR050361">
    <property type="entry name" value="MPP/UQCRC_Complex"/>
</dbReference>
<protein>
    <submittedName>
        <fullName evidence="11">Mitochondrial-processing peptidase subunit alpha</fullName>
    </submittedName>
</protein>
<dbReference type="FunFam" id="3.30.830.10:FF:000022">
    <property type="entry name" value="mitochondrial-processing peptidase subunit alpha"/>
    <property type="match status" value="1"/>
</dbReference>
<accession>A0A0K9Q3E4</accession>
<evidence type="ECO:0000256" key="6">
    <source>
        <dbReference type="ARBA" id="ARBA00023128"/>
    </source>
</evidence>
<name>A0A0K9Q3E4_ZOSMR</name>
<evidence type="ECO:0000259" key="10">
    <source>
        <dbReference type="Pfam" id="PF05193"/>
    </source>
</evidence>
<dbReference type="PROSITE" id="PS00143">
    <property type="entry name" value="INSULINASE"/>
    <property type="match status" value="1"/>
</dbReference>
<dbReference type="InterPro" id="IPR007863">
    <property type="entry name" value="Peptidase_M16_C"/>
</dbReference>
<feature type="domain" description="Peptidase M16 C-terminal" evidence="10">
    <location>
        <begin position="244"/>
        <end position="427"/>
    </location>
</feature>
<dbReference type="OrthoDB" id="10251424at2759"/>
<dbReference type="GO" id="GO:0016020">
    <property type="term" value="C:membrane"/>
    <property type="evidence" value="ECO:0007669"/>
    <property type="project" value="UniProtKB-SubCell"/>
</dbReference>
<gene>
    <name evidence="11" type="ORF">ZOSMA_11G00590</name>
</gene>
<keyword evidence="5" id="KW-0809">Transit peptide</keyword>
<evidence type="ECO:0000256" key="3">
    <source>
        <dbReference type="ARBA" id="ARBA00004370"/>
    </source>
</evidence>
<dbReference type="PANTHER" id="PTHR11851:SF190">
    <property type="entry name" value="MITOCHONDRIAL-PROCESSING PEPTIDASE SUBUNIT ALPHA"/>
    <property type="match status" value="1"/>
</dbReference>
<dbReference type="Pfam" id="PF00675">
    <property type="entry name" value="Peptidase_M16"/>
    <property type="match status" value="1"/>
</dbReference>
<sequence length="510" mass="55357">MYRVKVARNLSRISRNQVGCVGGIVSVIAPRFASTGIEKKSTGGIFSWLTGEKYSALPPLDTPLPTVSIPPYLPDYVEPGKTVVTKLENSATIASEFSTNPSCSVGLFIDSGSVYESPRTSGITHLLEKMAFKSTTNRSHLRIVREIEAIGGNVSASASREVMAYTFDALKTYLPQMVEVLVDCVRNPAFLDWEVKDELQKLKMEIDEASRNPQGLIMEALHSAGFRGALSYPLMASEGSVNSLNSSDLEDFTKLNYTAPRIVIAASGVDHDELLPYAEPLLSDLPLVSRPEEPNSVYGGGEYRCHAESENTHVALAFEVPGGWRNEEETMIASVLQILMGGGGSFSTGGPGKGMYSRLYLNVLCNFHEVESFSAFSSVYNNTGIFGIHATAGHDFIAKAVDLAVSELLAVATPGKVTPAQLNRAKASTKSEILMNLESRVIVADDIGRQILTSGERKPIEHFLKALDEVSLDDITKYANKLISSPLTMASWGNIGNVPRYDTVQTKFRA</sequence>
<evidence type="ECO:0000313" key="12">
    <source>
        <dbReference type="Proteomes" id="UP000036987"/>
    </source>
</evidence>
<dbReference type="GO" id="GO:0046872">
    <property type="term" value="F:metal ion binding"/>
    <property type="evidence" value="ECO:0007669"/>
    <property type="project" value="InterPro"/>
</dbReference>
<comment type="subcellular location">
    <subcellularLocation>
        <location evidence="3">Membrane</location>
    </subcellularLocation>
    <subcellularLocation>
        <location evidence="2">Mitochondrion</location>
    </subcellularLocation>
</comment>
<dbReference type="STRING" id="29655.A0A0K9Q3E4"/>
<dbReference type="InterPro" id="IPR011765">
    <property type="entry name" value="Pept_M16_N"/>
</dbReference>
<evidence type="ECO:0000313" key="11">
    <source>
        <dbReference type="EMBL" id="KMZ75037.1"/>
    </source>
</evidence>
<feature type="domain" description="Peptidase M16 N-terminal" evidence="9">
    <location>
        <begin position="93"/>
        <end position="236"/>
    </location>
</feature>
<dbReference type="Gene3D" id="3.30.830.10">
    <property type="entry name" value="Metalloenzyme, LuxS/M16 peptidase-like"/>
    <property type="match status" value="2"/>
</dbReference>
<evidence type="ECO:0000256" key="4">
    <source>
        <dbReference type="ARBA" id="ARBA00007261"/>
    </source>
</evidence>
<dbReference type="GO" id="GO:0004222">
    <property type="term" value="F:metalloendopeptidase activity"/>
    <property type="evidence" value="ECO:0007669"/>
    <property type="project" value="InterPro"/>
</dbReference>
<keyword evidence="7" id="KW-0472">Membrane</keyword>
<comment type="similarity">
    <text evidence="4 8">Belongs to the peptidase M16 family.</text>
</comment>
<dbReference type="GO" id="GO:0005739">
    <property type="term" value="C:mitochondrion"/>
    <property type="evidence" value="ECO:0000318"/>
    <property type="project" value="GO_Central"/>
</dbReference>
<evidence type="ECO:0000256" key="2">
    <source>
        <dbReference type="ARBA" id="ARBA00004173"/>
    </source>
</evidence>
<dbReference type="PANTHER" id="PTHR11851">
    <property type="entry name" value="METALLOPROTEASE"/>
    <property type="match status" value="1"/>
</dbReference>
<dbReference type="EMBL" id="LFYR01000216">
    <property type="protein sequence ID" value="KMZ75037.1"/>
    <property type="molecule type" value="Genomic_DNA"/>
</dbReference>
<keyword evidence="6" id="KW-0496">Mitochondrion</keyword>
<dbReference type="SUPFAM" id="SSF63411">
    <property type="entry name" value="LuxS/MPP-like metallohydrolase"/>
    <property type="match status" value="2"/>
</dbReference>
<reference evidence="12" key="1">
    <citation type="journal article" date="2016" name="Nature">
        <title>The genome of the seagrass Zostera marina reveals angiosperm adaptation to the sea.</title>
        <authorList>
            <person name="Olsen J.L."/>
            <person name="Rouze P."/>
            <person name="Verhelst B."/>
            <person name="Lin Y.-C."/>
            <person name="Bayer T."/>
            <person name="Collen J."/>
            <person name="Dattolo E."/>
            <person name="De Paoli E."/>
            <person name="Dittami S."/>
            <person name="Maumus F."/>
            <person name="Michel G."/>
            <person name="Kersting A."/>
            <person name="Lauritano C."/>
            <person name="Lohaus R."/>
            <person name="Toepel M."/>
            <person name="Tonon T."/>
            <person name="Vanneste K."/>
            <person name="Amirebrahimi M."/>
            <person name="Brakel J."/>
            <person name="Bostroem C."/>
            <person name="Chovatia M."/>
            <person name="Grimwood J."/>
            <person name="Jenkins J.W."/>
            <person name="Jueterbock A."/>
            <person name="Mraz A."/>
            <person name="Stam W.T."/>
            <person name="Tice H."/>
            <person name="Bornberg-Bauer E."/>
            <person name="Green P.J."/>
            <person name="Pearson G.A."/>
            <person name="Procaccini G."/>
            <person name="Duarte C.M."/>
            <person name="Schmutz J."/>
            <person name="Reusch T.B.H."/>
            <person name="Van de Peer Y."/>
        </authorList>
    </citation>
    <scope>NUCLEOTIDE SEQUENCE [LARGE SCALE GENOMIC DNA]</scope>
    <source>
        <strain evidence="12">cv. Finnish</strain>
    </source>
</reference>
<proteinExistence type="inferred from homology"/>
<dbReference type="GO" id="GO:0006508">
    <property type="term" value="P:proteolysis"/>
    <property type="evidence" value="ECO:0007669"/>
    <property type="project" value="InterPro"/>
</dbReference>
<dbReference type="Proteomes" id="UP000036987">
    <property type="component" value="Unassembled WGS sequence"/>
</dbReference>
<evidence type="ECO:0000256" key="8">
    <source>
        <dbReference type="RuleBase" id="RU004447"/>
    </source>
</evidence>
<evidence type="ECO:0000256" key="7">
    <source>
        <dbReference type="ARBA" id="ARBA00023136"/>
    </source>
</evidence>
<keyword evidence="12" id="KW-1185">Reference proteome</keyword>